<sequence>MTTTTDPMTTKARPTSRGLERAQAIEGTPGIYSRAIAMHFCYCAKRDTEERRA</sequence>
<dbReference type="Proteomes" id="UP000016933">
    <property type="component" value="Unassembled WGS sequence"/>
</dbReference>
<evidence type="ECO:0000313" key="2">
    <source>
        <dbReference type="Proteomes" id="UP000016933"/>
    </source>
</evidence>
<dbReference type="AlphaFoldDB" id="N1PCP3"/>
<organism evidence="1 2">
    <name type="scientific">Dothistroma septosporum (strain NZE10 / CBS 128990)</name>
    <name type="common">Red band needle blight fungus</name>
    <name type="synonym">Mycosphaerella pini</name>
    <dbReference type="NCBI Taxonomy" id="675120"/>
    <lineage>
        <taxon>Eukaryota</taxon>
        <taxon>Fungi</taxon>
        <taxon>Dikarya</taxon>
        <taxon>Ascomycota</taxon>
        <taxon>Pezizomycotina</taxon>
        <taxon>Dothideomycetes</taxon>
        <taxon>Dothideomycetidae</taxon>
        <taxon>Mycosphaerellales</taxon>
        <taxon>Mycosphaerellaceae</taxon>
        <taxon>Dothistroma</taxon>
    </lineage>
</organism>
<protein>
    <submittedName>
        <fullName evidence="1">Uncharacterized protein</fullName>
    </submittedName>
</protein>
<keyword evidence="2" id="KW-1185">Reference proteome</keyword>
<reference evidence="2" key="1">
    <citation type="journal article" date="2012" name="PLoS Genet.">
        <title>The genomes of the fungal plant pathogens Cladosporium fulvum and Dothistroma septosporum reveal adaptation to different hosts and lifestyles but also signatures of common ancestry.</title>
        <authorList>
            <person name="de Wit P.J.G.M."/>
            <person name="van der Burgt A."/>
            <person name="Oekmen B."/>
            <person name="Stergiopoulos I."/>
            <person name="Abd-Elsalam K.A."/>
            <person name="Aerts A.L."/>
            <person name="Bahkali A.H."/>
            <person name="Beenen H.G."/>
            <person name="Chettri P."/>
            <person name="Cox M.P."/>
            <person name="Datema E."/>
            <person name="de Vries R.P."/>
            <person name="Dhillon B."/>
            <person name="Ganley A.R."/>
            <person name="Griffiths S.A."/>
            <person name="Guo Y."/>
            <person name="Hamelin R.C."/>
            <person name="Henrissat B."/>
            <person name="Kabir M.S."/>
            <person name="Jashni M.K."/>
            <person name="Kema G."/>
            <person name="Klaubauf S."/>
            <person name="Lapidus A."/>
            <person name="Levasseur A."/>
            <person name="Lindquist E."/>
            <person name="Mehrabi R."/>
            <person name="Ohm R.A."/>
            <person name="Owen T.J."/>
            <person name="Salamov A."/>
            <person name="Schwelm A."/>
            <person name="Schijlen E."/>
            <person name="Sun H."/>
            <person name="van den Burg H.A."/>
            <person name="van Ham R.C.H.J."/>
            <person name="Zhang S."/>
            <person name="Goodwin S.B."/>
            <person name="Grigoriev I.V."/>
            <person name="Collemare J."/>
            <person name="Bradshaw R.E."/>
        </authorList>
    </citation>
    <scope>NUCLEOTIDE SEQUENCE [LARGE SCALE GENOMIC DNA]</scope>
    <source>
        <strain evidence="2">NZE10 / CBS 128990</strain>
    </source>
</reference>
<reference evidence="1 2" key="2">
    <citation type="journal article" date="2012" name="PLoS Pathog.">
        <title>Diverse lifestyles and strategies of plant pathogenesis encoded in the genomes of eighteen Dothideomycetes fungi.</title>
        <authorList>
            <person name="Ohm R.A."/>
            <person name="Feau N."/>
            <person name="Henrissat B."/>
            <person name="Schoch C.L."/>
            <person name="Horwitz B.A."/>
            <person name="Barry K.W."/>
            <person name="Condon B.J."/>
            <person name="Copeland A.C."/>
            <person name="Dhillon B."/>
            <person name="Glaser F."/>
            <person name="Hesse C.N."/>
            <person name="Kosti I."/>
            <person name="LaButti K."/>
            <person name="Lindquist E.A."/>
            <person name="Lucas S."/>
            <person name="Salamov A.A."/>
            <person name="Bradshaw R.E."/>
            <person name="Ciuffetti L."/>
            <person name="Hamelin R.C."/>
            <person name="Kema G.H.J."/>
            <person name="Lawrence C."/>
            <person name="Scott J.A."/>
            <person name="Spatafora J.W."/>
            <person name="Turgeon B.G."/>
            <person name="de Wit P.J.G.M."/>
            <person name="Zhong S."/>
            <person name="Goodwin S.B."/>
            <person name="Grigoriev I.V."/>
        </authorList>
    </citation>
    <scope>NUCLEOTIDE SEQUENCE [LARGE SCALE GENOMIC DNA]</scope>
    <source>
        <strain evidence="2">NZE10 / CBS 128990</strain>
    </source>
</reference>
<name>N1PCP3_DOTSN</name>
<dbReference type="EMBL" id="KB446544">
    <property type="protein sequence ID" value="EME40313.1"/>
    <property type="molecule type" value="Genomic_DNA"/>
</dbReference>
<gene>
    <name evidence="1" type="ORF">DOTSEDRAFT_47679</name>
</gene>
<proteinExistence type="predicted"/>
<evidence type="ECO:0000313" key="1">
    <source>
        <dbReference type="EMBL" id="EME40313.1"/>
    </source>
</evidence>
<accession>N1PCP3</accession>
<dbReference type="HOGENOM" id="CLU_3068648_0_0_1"/>